<evidence type="ECO:0000313" key="7">
    <source>
        <dbReference type="EMBL" id="RYN86369.1"/>
    </source>
</evidence>
<feature type="transmembrane region" description="Helical" evidence="6">
    <location>
        <begin position="37"/>
        <end position="57"/>
    </location>
</feature>
<reference evidence="8" key="1">
    <citation type="journal article" date="2019" name="bioRxiv">
        <title>Genomics, evolutionary history and diagnostics of the Alternaria alternata species group including apple and Asian pear pathotypes.</title>
        <authorList>
            <person name="Armitage A.D."/>
            <person name="Cockerton H.M."/>
            <person name="Sreenivasaprasad S."/>
            <person name="Woodhall J.W."/>
            <person name="Lane C.R."/>
            <person name="Harrison R.J."/>
            <person name="Clarkson J.P."/>
        </authorList>
    </citation>
    <scope>NUCLEOTIDE SEQUENCE [LARGE SCALE GENOMIC DNA]</scope>
    <source>
        <strain evidence="8">FERA 635</strain>
    </source>
</reference>
<evidence type="ECO:0000256" key="6">
    <source>
        <dbReference type="SAM" id="Phobius"/>
    </source>
</evidence>
<dbReference type="PANTHER" id="PTHR20855:SF52">
    <property type="entry name" value="ADIPONECTIN RECEPTOR PROTEIN"/>
    <property type="match status" value="1"/>
</dbReference>
<evidence type="ECO:0000256" key="5">
    <source>
        <dbReference type="ARBA" id="ARBA00023136"/>
    </source>
</evidence>
<dbReference type="Proteomes" id="UP000293195">
    <property type="component" value="Unassembled WGS sequence"/>
</dbReference>
<proteinExistence type="inferred from homology"/>
<organism evidence="7 8">
    <name type="scientific">Alternaria tenuissima</name>
    <dbReference type="NCBI Taxonomy" id="119927"/>
    <lineage>
        <taxon>Eukaryota</taxon>
        <taxon>Fungi</taxon>
        <taxon>Dikarya</taxon>
        <taxon>Ascomycota</taxon>
        <taxon>Pezizomycotina</taxon>
        <taxon>Dothideomycetes</taxon>
        <taxon>Pleosporomycetidae</taxon>
        <taxon>Pleosporales</taxon>
        <taxon>Pleosporineae</taxon>
        <taxon>Pleosporaceae</taxon>
        <taxon>Alternaria</taxon>
        <taxon>Alternaria sect. Alternaria</taxon>
        <taxon>Alternaria alternata complex</taxon>
    </lineage>
</organism>
<dbReference type="InterPro" id="IPR004254">
    <property type="entry name" value="AdipoR/HlyIII-related"/>
</dbReference>
<sequence>MRTEKDPHSLSRRRPHTSSYTASIISIASLHTETLNIWSHLLGVIWFGASIVHFAVVHQAPLTRDGVAVSLYLAATALCFASSTLYHVFADHVHACFWLRIDHVGIVCVIWATSVSFTLVSLECRQGERWAYTALVTAAAALSLARLARVREHHATCRKDRLGAHMAFGAVAAMPWLRCWYLHAQGQRVELLEEFRNLVIMNSFGGSIYATHLLDKAIGMDLGLPDISHHVMHVTAVAGAWTYQRGLLAVYEARMAANRPWSCL</sequence>
<evidence type="ECO:0000313" key="8">
    <source>
        <dbReference type="Proteomes" id="UP000293195"/>
    </source>
</evidence>
<dbReference type="Pfam" id="PF03006">
    <property type="entry name" value="HlyIII"/>
    <property type="match status" value="1"/>
</dbReference>
<accession>A0ABY0FSC5</accession>
<evidence type="ECO:0000256" key="3">
    <source>
        <dbReference type="ARBA" id="ARBA00022692"/>
    </source>
</evidence>
<dbReference type="PANTHER" id="PTHR20855">
    <property type="entry name" value="ADIPOR/PROGESTIN RECEPTOR-RELATED"/>
    <property type="match status" value="1"/>
</dbReference>
<keyword evidence="4 6" id="KW-1133">Transmembrane helix</keyword>
<keyword evidence="8" id="KW-1185">Reference proteome</keyword>
<gene>
    <name evidence="7" type="ORF">AA0119_g12958</name>
</gene>
<feature type="transmembrane region" description="Helical" evidence="6">
    <location>
        <begin position="101"/>
        <end position="122"/>
    </location>
</feature>
<keyword evidence="3 6" id="KW-0812">Transmembrane</keyword>
<comment type="subcellular location">
    <subcellularLocation>
        <location evidence="1">Membrane</location>
        <topology evidence="1">Multi-pass membrane protein</topology>
    </subcellularLocation>
</comment>
<evidence type="ECO:0000256" key="1">
    <source>
        <dbReference type="ARBA" id="ARBA00004141"/>
    </source>
</evidence>
<keyword evidence="5 6" id="KW-0472">Membrane</keyword>
<comment type="similarity">
    <text evidence="2">Belongs to the ADIPOR family.</text>
</comment>
<feature type="transmembrane region" description="Helical" evidence="6">
    <location>
        <begin position="69"/>
        <end position="89"/>
    </location>
</feature>
<evidence type="ECO:0000256" key="2">
    <source>
        <dbReference type="ARBA" id="ARBA00007018"/>
    </source>
</evidence>
<feature type="transmembrane region" description="Helical" evidence="6">
    <location>
        <begin position="129"/>
        <end position="148"/>
    </location>
</feature>
<comment type="caution">
    <text evidence="7">The sequence shown here is derived from an EMBL/GenBank/DDBJ whole genome shotgun (WGS) entry which is preliminary data.</text>
</comment>
<evidence type="ECO:0000256" key="4">
    <source>
        <dbReference type="ARBA" id="ARBA00022989"/>
    </source>
</evidence>
<dbReference type="EMBL" id="PDXF01000151">
    <property type="protein sequence ID" value="RYN86369.1"/>
    <property type="molecule type" value="Genomic_DNA"/>
</dbReference>
<name>A0ABY0FSC5_9PLEO</name>
<protein>
    <submittedName>
        <fullName evidence="7">Uncharacterized protein</fullName>
    </submittedName>
</protein>